<gene>
    <name evidence="6" type="primary">BpcDOPA5GT</name>
</gene>
<dbReference type="PANTHER" id="PTHR48047:SF107">
    <property type="entry name" value="UDP-GLYCOSYLTRANSFERASE 92A1-LIKE"/>
    <property type="match status" value="1"/>
</dbReference>
<keyword evidence="3 4" id="KW-0808">Transferase</keyword>
<protein>
    <recommendedName>
        <fullName evidence="5">Glycosyltransferase</fullName>
        <ecNumber evidence="5">2.4.1.-</ecNumber>
    </recommendedName>
</protein>
<proteinExistence type="evidence at transcript level"/>
<accession>A0A6F8Z9K7</accession>
<dbReference type="PANTHER" id="PTHR48047">
    <property type="entry name" value="GLYCOSYLTRANSFERASE"/>
    <property type="match status" value="1"/>
</dbReference>
<evidence type="ECO:0000256" key="5">
    <source>
        <dbReference type="RuleBase" id="RU362057"/>
    </source>
</evidence>
<dbReference type="InterPro" id="IPR035595">
    <property type="entry name" value="UDP_glycos_trans_CS"/>
</dbReference>
<reference evidence="6" key="1">
    <citation type="submission" date="2020-04" db="EMBL/GenBank/DDBJ databases">
        <title>Betalain biosynthetic genes of bougainvillea.</title>
        <authorList>
            <person name="Ohno S."/>
            <person name="Makishima R."/>
            <person name="Doi M."/>
        </authorList>
    </citation>
    <scope>NUCLEOTIDE SEQUENCE</scope>
    <source>
        <tissue evidence="6">Bract</tissue>
    </source>
</reference>
<comment type="similarity">
    <text evidence="1 4">Belongs to the UDP-glycosyltransferase family.</text>
</comment>
<organism evidence="6">
    <name type="scientific">Bougainvillea peruviana</name>
    <dbReference type="NCBI Taxonomy" id="1170580"/>
    <lineage>
        <taxon>Eukaryota</taxon>
        <taxon>Viridiplantae</taxon>
        <taxon>Streptophyta</taxon>
        <taxon>Embryophyta</taxon>
        <taxon>Tracheophyta</taxon>
        <taxon>Spermatophyta</taxon>
        <taxon>Magnoliopsida</taxon>
        <taxon>eudicotyledons</taxon>
        <taxon>Gunneridae</taxon>
        <taxon>Pentapetalae</taxon>
        <taxon>Caryophyllales</taxon>
        <taxon>Nyctaginaceae</taxon>
        <taxon>Bougainvillea</taxon>
    </lineage>
</organism>
<dbReference type="EMBL" id="LC542879">
    <property type="protein sequence ID" value="BCD59220.1"/>
    <property type="molecule type" value="mRNA"/>
</dbReference>
<dbReference type="AlphaFoldDB" id="A0A6F8Z9K7"/>
<dbReference type="PROSITE" id="PS00375">
    <property type="entry name" value="UDPGT"/>
    <property type="match status" value="1"/>
</dbReference>
<name>A0A6F8Z9K7_9CARY</name>
<dbReference type="Pfam" id="PF00201">
    <property type="entry name" value="UDPGT"/>
    <property type="match status" value="1"/>
</dbReference>
<dbReference type="SUPFAM" id="SSF53756">
    <property type="entry name" value="UDP-Glycosyltransferase/glycogen phosphorylase"/>
    <property type="match status" value="1"/>
</dbReference>
<keyword evidence="2 4" id="KW-0328">Glycosyltransferase</keyword>
<dbReference type="EC" id="2.4.1.-" evidence="5"/>
<sequence length="487" mass="55474">MEYNSETEHILLLPLMAHGHFRPSLQLALHLSTKTPFTITILTTPLNTHFFHKQLPCPTTIRVAELPFNSTDHGLPPLVENTSQVPLHLATSFLHATTSLEPHFRNFITNNFNPNHPPICIIFDFFFGWANRVANSIGSTGISFSAAGAYGTAAYLSVWNDLPHRNFSDDEEFSLPGFPENHRYSRSHIHRFMRFADGFDDGSRFFQPQIRLSLESSGWLCNSSEEIEHLGFDILRNYVKLPVWGIGPLIDSPLNNGDNECVIQWFSSQKRDSVLYISFGSQNTISPKQMMELAMGLEESSKPFLWVIRPPFGFDINREFKPEWLPEKLEERMKEKKQGIVVHKWGPQLEILNHESTGGFLSHCGWNSLLESLREGVPILGWPLAAEQAYNMKMMEEEMGVGVELARGLEGEVSKEKVRKMVGMILEREEGSRGWEMKKKAVEMGKKMKESIRDETEYKGSSVLAMEDFVKVIVSAKTNKDKGNWLN</sequence>
<dbReference type="FunFam" id="3.40.50.2000:FF:000064">
    <property type="entry name" value="Glycosyltransferase"/>
    <property type="match status" value="1"/>
</dbReference>
<dbReference type="InterPro" id="IPR002213">
    <property type="entry name" value="UDP_glucos_trans"/>
</dbReference>
<evidence type="ECO:0000256" key="3">
    <source>
        <dbReference type="ARBA" id="ARBA00022679"/>
    </source>
</evidence>
<dbReference type="CDD" id="cd03784">
    <property type="entry name" value="GT1_Gtf-like"/>
    <property type="match status" value="1"/>
</dbReference>
<dbReference type="Gene3D" id="3.40.50.2000">
    <property type="entry name" value="Glycogen Phosphorylase B"/>
    <property type="match status" value="2"/>
</dbReference>
<evidence type="ECO:0000256" key="4">
    <source>
        <dbReference type="RuleBase" id="RU003718"/>
    </source>
</evidence>
<evidence type="ECO:0000256" key="2">
    <source>
        <dbReference type="ARBA" id="ARBA00022676"/>
    </source>
</evidence>
<dbReference type="FunFam" id="3.40.50.2000:FF:000103">
    <property type="entry name" value="Glycosyltransferase"/>
    <property type="match status" value="1"/>
</dbReference>
<evidence type="ECO:0000256" key="1">
    <source>
        <dbReference type="ARBA" id="ARBA00009995"/>
    </source>
</evidence>
<dbReference type="GO" id="GO:0035251">
    <property type="term" value="F:UDP-glucosyltransferase activity"/>
    <property type="evidence" value="ECO:0007669"/>
    <property type="project" value="TreeGrafter"/>
</dbReference>
<evidence type="ECO:0000313" key="6">
    <source>
        <dbReference type="EMBL" id="BCD59220.1"/>
    </source>
</evidence>